<dbReference type="PANTHER" id="PTHR30540:SF79">
    <property type="entry name" value="LOW AFFINITY POTASSIUM TRANSPORT SYSTEM PROTEIN KUP"/>
    <property type="match status" value="1"/>
</dbReference>
<feature type="transmembrane region" description="Helical" evidence="12">
    <location>
        <begin position="289"/>
        <end position="320"/>
    </location>
</feature>
<dbReference type="EMBL" id="AP027151">
    <property type="protein sequence ID" value="BDV43781.1"/>
    <property type="molecule type" value="Genomic_DNA"/>
</dbReference>
<feature type="transmembrane region" description="Helical" evidence="12">
    <location>
        <begin position="219"/>
        <end position="237"/>
    </location>
</feature>
<dbReference type="PANTHER" id="PTHR30540">
    <property type="entry name" value="OSMOTIC STRESS POTASSIUM TRANSPORTER"/>
    <property type="match status" value="1"/>
</dbReference>
<comment type="catalytic activity">
    <reaction evidence="12">
        <text>K(+)(in) + H(+)(in) = K(+)(out) + H(+)(out)</text>
        <dbReference type="Rhea" id="RHEA:28490"/>
        <dbReference type="ChEBI" id="CHEBI:15378"/>
        <dbReference type="ChEBI" id="CHEBI:29103"/>
    </reaction>
</comment>
<dbReference type="Pfam" id="PF02705">
    <property type="entry name" value="K_trans"/>
    <property type="match status" value="1"/>
</dbReference>
<dbReference type="InterPro" id="IPR003855">
    <property type="entry name" value="K+_transporter"/>
</dbReference>
<keyword evidence="16" id="KW-1185">Reference proteome</keyword>
<name>A0ABN6VXD5_9BACT</name>
<evidence type="ECO:0000259" key="14">
    <source>
        <dbReference type="Pfam" id="PF22776"/>
    </source>
</evidence>
<keyword evidence="4 12" id="KW-1003">Cell membrane</keyword>
<keyword evidence="9 12" id="KW-1133">Transmembrane helix</keyword>
<evidence type="ECO:0000256" key="4">
    <source>
        <dbReference type="ARBA" id="ARBA00022475"/>
    </source>
</evidence>
<organism evidence="15 16">
    <name type="scientific">Geotalea uraniireducens</name>
    <dbReference type="NCBI Taxonomy" id="351604"/>
    <lineage>
        <taxon>Bacteria</taxon>
        <taxon>Pseudomonadati</taxon>
        <taxon>Thermodesulfobacteriota</taxon>
        <taxon>Desulfuromonadia</taxon>
        <taxon>Geobacterales</taxon>
        <taxon>Geobacteraceae</taxon>
        <taxon>Geotalea</taxon>
    </lineage>
</organism>
<gene>
    <name evidence="15" type="primary">kup1</name>
    <name evidence="12" type="synonym">kup</name>
    <name evidence="15" type="ORF">GURASL_27040</name>
</gene>
<evidence type="ECO:0000256" key="6">
    <source>
        <dbReference type="ARBA" id="ARBA00022692"/>
    </source>
</evidence>
<evidence type="ECO:0000256" key="8">
    <source>
        <dbReference type="ARBA" id="ARBA00022958"/>
    </source>
</evidence>
<evidence type="ECO:0000256" key="7">
    <source>
        <dbReference type="ARBA" id="ARBA00022847"/>
    </source>
</evidence>
<feature type="transmembrane region" description="Helical" evidence="12">
    <location>
        <begin position="106"/>
        <end position="130"/>
    </location>
</feature>
<accession>A0ABN6VXD5</accession>
<keyword evidence="11 12" id="KW-0472">Membrane</keyword>
<evidence type="ECO:0000259" key="13">
    <source>
        <dbReference type="Pfam" id="PF02705"/>
    </source>
</evidence>
<comment type="function">
    <text evidence="12">Transport of potassium into the cell. Likely operates as a K(+):H(+) symporter.</text>
</comment>
<feature type="domain" description="K+ potassium transporter integral membrane" evidence="13">
    <location>
        <begin position="14"/>
        <end position="467"/>
    </location>
</feature>
<feature type="transmembrane region" description="Helical" evidence="12">
    <location>
        <begin position="142"/>
        <end position="161"/>
    </location>
</feature>
<evidence type="ECO:0000256" key="2">
    <source>
        <dbReference type="ARBA" id="ARBA00007019"/>
    </source>
</evidence>
<evidence type="ECO:0000256" key="3">
    <source>
        <dbReference type="ARBA" id="ARBA00022448"/>
    </source>
</evidence>
<dbReference type="RefSeq" id="WP_281999902.1">
    <property type="nucleotide sequence ID" value="NZ_AP027151.1"/>
</dbReference>
<evidence type="ECO:0000313" key="15">
    <source>
        <dbReference type="EMBL" id="BDV43781.1"/>
    </source>
</evidence>
<comment type="subcellular location">
    <subcellularLocation>
        <location evidence="12">Cell membrane</location>
        <topology evidence="12">Multi-pass membrane protein</topology>
    </subcellularLocation>
    <subcellularLocation>
        <location evidence="1">Membrane</location>
        <topology evidence="1">Multi-pass membrane protein</topology>
    </subcellularLocation>
</comment>
<comment type="similarity">
    <text evidence="2 12">Belongs to the HAK/KUP transporter (TC 2.A.72) family.</text>
</comment>
<keyword evidence="3 12" id="KW-0813">Transport</keyword>
<keyword evidence="7 12" id="KW-0769">Symport</keyword>
<feature type="transmembrane region" description="Helical" evidence="12">
    <location>
        <begin position="48"/>
        <end position="72"/>
    </location>
</feature>
<keyword evidence="10 12" id="KW-0406">Ion transport</keyword>
<feature type="transmembrane region" description="Helical" evidence="12">
    <location>
        <begin position="368"/>
        <end position="389"/>
    </location>
</feature>
<keyword evidence="8 12" id="KW-0630">Potassium</keyword>
<evidence type="ECO:0000256" key="10">
    <source>
        <dbReference type="ARBA" id="ARBA00023065"/>
    </source>
</evidence>
<dbReference type="InterPro" id="IPR053952">
    <property type="entry name" value="K_trans_C"/>
</dbReference>
<keyword evidence="5 12" id="KW-0633">Potassium transport</keyword>
<evidence type="ECO:0000256" key="9">
    <source>
        <dbReference type="ARBA" id="ARBA00022989"/>
    </source>
</evidence>
<feature type="transmembrane region" description="Helical" evidence="12">
    <location>
        <begin position="249"/>
        <end position="269"/>
    </location>
</feature>
<dbReference type="HAMAP" id="MF_01522">
    <property type="entry name" value="Kup"/>
    <property type="match status" value="1"/>
</dbReference>
<feature type="transmembrane region" description="Helical" evidence="12">
    <location>
        <begin position="341"/>
        <end position="362"/>
    </location>
</feature>
<dbReference type="Pfam" id="PF22776">
    <property type="entry name" value="K_trans_C"/>
    <property type="match status" value="1"/>
</dbReference>
<feature type="transmembrane region" description="Helical" evidence="12">
    <location>
        <begin position="427"/>
        <end position="445"/>
    </location>
</feature>
<feature type="domain" description="K+ potassium transporter C-terminal" evidence="14">
    <location>
        <begin position="478"/>
        <end position="627"/>
    </location>
</feature>
<evidence type="ECO:0000256" key="5">
    <source>
        <dbReference type="ARBA" id="ARBA00022538"/>
    </source>
</evidence>
<evidence type="ECO:0000313" key="16">
    <source>
        <dbReference type="Proteomes" id="UP001317705"/>
    </source>
</evidence>
<proteinExistence type="inferred from homology"/>
<evidence type="ECO:0000256" key="11">
    <source>
        <dbReference type="ARBA" id="ARBA00023136"/>
    </source>
</evidence>
<sequence length="627" mass="68340">MSDSIPHRHQAVPLALTALGVVYGDIGTSPLYALRECFHGEHLLRATPANVLGVLSLIFWALIVIISLKYLLLVMRADNRGEGGILALLALLNPWRARHGWGRMMTISLGLFGAALLYGDGAITPAISVLSAIEGLKVATPLLTPVVVPTTIAILIALFLLQKRGTAGIGALFGPVMIVWFATIALLGIRGITMAPEVLAAVNPLHAIRLFARDGMEGFLILGSVFLVVTGGEALYADMGHFGRPPIRLAWFACVLPALLLNYFGQGALLLRRPFEATEPFYHLAPSWALYPLVLLATAATIIASQAVISGAFSLTRQAVQLGMSPRMRIIQTSSEEIGQIYIPAVNWALMGATVALVTGFHTSSNLAAAYGVAVTTTMVITTVLIFAVMRKRWRWGLLSASSLTAVLLTVDLAFFAANMFKVEAGGWLPLAAGLALFVLMKTWYQGRELLSARLQENVIDLRTLMEKISFAPPIRVPGVAVFMSGRLNHAPPMLLHHLQHNQVLHETVVLLTVVTEDSPRVAAADRLELEDLSHGFYRLIARYGFMQSPNVPVLLRACEPLGLTIDPDEASYYLARETLIPTERVRGMPIWREKLFAFMVRNALQATAFYNLPPDRVVELGQQVEI</sequence>
<feature type="transmembrane region" description="Helical" evidence="12">
    <location>
        <begin position="168"/>
        <end position="189"/>
    </location>
</feature>
<evidence type="ECO:0000256" key="1">
    <source>
        <dbReference type="ARBA" id="ARBA00004141"/>
    </source>
</evidence>
<feature type="transmembrane region" description="Helical" evidence="12">
    <location>
        <begin position="396"/>
        <end position="421"/>
    </location>
</feature>
<dbReference type="InterPro" id="IPR023051">
    <property type="entry name" value="Kup"/>
</dbReference>
<keyword evidence="6 12" id="KW-0812">Transmembrane</keyword>
<reference evidence="15 16" key="1">
    <citation type="submission" date="2022-12" db="EMBL/GenBank/DDBJ databases">
        <title>Polyphasic characterization of Geotalea uranireducens NIT-SL11 newly isolated from a complex of sewage sludge and microbially reduced graphene oxide.</title>
        <authorList>
            <person name="Xie L."/>
            <person name="Yoshida N."/>
            <person name="Meng L."/>
        </authorList>
    </citation>
    <scope>NUCLEOTIDE SEQUENCE [LARGE SCALE GENOMIC DNA]</scope>
    <source>
        <strain evidence="15 16">NIT-SL11</strain>
    </source>
</reference>
<evidence type="ECO:0000256" key="12">
    <source>
        <dbReference type="HAMAP-Rule" id="MF_01522"/>
    </source>
</evidence>
<dbReference type="InterPro" id="IPR053951">
    <property type="entry name" value="K_trans_N"/>
</dbReference>
<dbReference type="Proteomes" id="UP001317705">
    <property type="component" value="Chromosome"/>
</dbReference>
<protein>
    <recommendedName>
        <fullName evidence="12">Probable potassium transport system protein Kup</fullName>
    </recommendedName>
</protein>